<dbReference type="AlphaFoldDB" id="A0A426ZGS9"/>
<accession>A0A426ZGS9</accession>
<dbReference type="InterPro" id="IPR052208">
    <property type="entry name" value="DmX-like/RAVE_component"/>
</dbReference>
<sequence length="146" mass="15643">MPEAGGGTAIRGRGADEPEDIIDLLPLELVRSQLIPPAPNRRESAIDWLPEFGGASWIAYGASSLLVISHLPSPLSDHERQLGPFFRQVIEPPPGGEHADLSAVSWCPAIPSEGEIAAALGNSIFMYLPVPGGESGIRESFRFPDY</sequence>
<gene>
    <name evidence="1" type="ORF">B296_00013430</name>
</gene>
<comment type="caution">
    <text evidence="1">The sequence shown here is derived from an EMBL/GenBank/DDBJ whole genome shotgun (WGS) entry which is preliminary data.</text>
</comment>
<dbReference type="GO" id="GO:0007035">
    <property type="term" value="P:vacuolar acidification"/>
    <property type="evidence" value="ECO:0007669"/>
    <property type="project" value="TreeGrafter"/>
</dbReference>
<evidence type="ECO:0000313" key="1">
    <source>
        <dbReference type="EMBL" id="RRT63192.1"/>
    </source>
</evidence>
<protein>
    <submittedName>
        <fullName evidence="1">Uncharacterized protein</fullName>
    </submittedName>
</protein>
<dbReference type="PANTHER" id="PTHR13950:SF9">
    <property type="entry name" value="RABCONNECTIN-3A"/>
    <property type="match status" value="1"/>
</dbReference>
<dbReference type="EMBL" id="AMZH03006687">
    <property type="protein sequence ID" value="RRT63192.1"/>
    <property type="molecule type" value="Genomic_DNA"/>
</dbReference>
<reference evidence="1 2" key="1">
    <citation type="journal article" date="2014" name="Agronomy (Basel)">
        <title>A Draft Genome Sequence for Ensete ventricosum, the Drought-Tolerant Tree Against Hunger.</title>
        <authorList>
            <person name="Harrison J."/>
            <person name="Moore K.A."/>
            <person name="Paszkiewicz K."/>
            <person name="Jones T."/>
            <person name="Grant M."/>
            <person name="Ambacheew D."/>
            <person name="Muzemil S."/>
            <person name="Studholme D.J."/>
        </authorList>
    </citation>
    <scope>NUCLEOTIDE SEQUENCE [LARGE SCALE GENOMIC DNA]</scope>
</reference>
<proteinExistence type="predicted"/>
<name>A0A426ZGS9_ENSVE</name>
<dbReference type="Proteomes" id="UP000287651">
    <property type="component" value="Unassembled WGS sequence"/>
</dbReference>
<evidence type="ECO:0000313" key="2">
    <source>
        <dbReference type="Proteomes" id="UP000287651"/>
    </source>
</evidence>
<dbReference type="GO" id="GO:0043291">
    <property type="term" value="C:RAVE complex"/>
    <property type="evidence" value="ECO:0007669"/>
    <property type="project" value="TreeGrafter"/>
</dbReference>
<organism evidence="1 2">
    <name type="scientific">Ensete ventricosum</name>
    <name type="common">Abyssinian banana</name>
    <name type="synonym">Musa ensete</name>
    <dbReference type="NCBI Taxonomy" id="4639"/>
    <lineage>
        <taxon>Eukaryota</taxon>
        <taxon>Viridiplantae</taxon>
        <taxon>Streptophyta</taxon>
        <taxon>Embryophyta</taxon>
        <taxon>Tracheophyta</taxon>
        <taxon>Spermatophyta</taxon>
        <taxon>Magnoliopsida</taxon>
        <taxon>Liliopsida</taxon>
        <taxon>Zingiberales</taxon>
        <taxon>Musaceae</taxon>
        <taxon>Ensete</taxon>
    </lineage>
</organism>
<dbReference type="PANTHER" id="PTHR13950">
    <property type="entry name" value="RABCONNECTIN-RELATED"/>
    <property type="match status" value="1"/>
</dbReference>